<proteinExistence type="predicted"/>
<dbReference type="CDD" id="cd03467">
    <property type="entry name" value="Rieske"/>
    <property type="match status" value="1"/>
</dbReference>
<sequence length="119" mass="11843">MAAAGVGVTACSGPDEHNPRLPDPNAQATIAKSAVPEGSGVIVGEFVVTQPEKGEFAAYSAACPHQGCNVTDVVGDTIQCACHGSQFAVADGSMTQGPATTGLTPATVTEDGDELQLTA</sequence>
<accession>A0A542ZQM7</accession>
<evidence type="ECO:0000256" key="8">
    <source>
        <dbReference type="ARBA" id="ARBA00029586"/>
    </source>
</evidence>
<dbReference type="EMBL" id="VFOR01000001">
    <property type="protein sequence ID" value="TQL62665.1"/>
    <property type="molecule type" value="Genomic_DNA"/>
</dbReference>
<dbReference type="AlphaFoldDB" id="A0A542ZQM7"/>
<comment type="cofactor">
    <cofactor evidence="9">
        <name>[2Fe-2S] cluster</name>
        <dbReference type="ChEBI" id="CHEBI:190135"/>
    </cofactor>
</comment>
<protein>
    <recommendedName>
        <fullName evidence="2">Cytochrome bc1 complex Rieske iron-sulfur subunit</fullName>
    </recommendedName>
    <alternativeName>
        <fullName evidence="8">Cytochrome bc1 reductase complex subunit QcrA</fullName>
    </alternativeName>
</protein>
<comment type="function">
    <text evidence="1">Iron-sulfur subunit of the cytochrome bc1 complex, an essential component of the respiratory electron transport chain required for ATP synthesis. The bc1 complex catalyzes the oxidation of menaquinol and the reduction of cytochrome c in the respiratory chain. The bc1 complex operates through a Q-cycle mechanism that couples electron transfer to generation of the proton gradient that drives ATP synthesis.</text>
</comment>
<dbReference type="GO" id="GO:0046872">
    <property type="term" value="F:metal ion binding"/>
    <property type="evidence" value="ECO:0007669"/>
    <property type="project" value="UniProtKB-KW"/>
</dbReference>
<evidence type="ECO:0000313" key="13">
    <source>
        <dbReference type="Proteomes" id="UP000316196"/>
    </source>
</evidence>
<evidence type="ECO:0000256" key="3">
    <source>
        <dbReference type="ARBA" id="ARBA00022714"/>
    </source>
</evidence>
<dbReference type="PROSITE" id="PS51296">
    <property type="entry name" value="RIESKE"/>
    <property type="match status" value="1"/>
</dbReference>
<evidence type="ECO:0000256" key="2">
    <source>
        <dbReference type="ARBA" id="ARBA00015816"/>
    </source>
</evidence>
<evidence type="ECO:0000256" key="6">
    <source>
        <dbReference type="ARBA" id="ARBA00023014"/>
    </source>
</evidence>
<keyword evidence="6" id="KW-0411">Iron-sulfur</keyword>
<feature type="region of interest" description="Disordered" evidence="10">
    <location>
        <begin position="96"/>
        <end position="119"/>
    </location>
</feature>
<organism evidence="12 13">
    <name type="scientific">Propioniferax innocua</name>
    <dbReference type="NCBI Taxonomy" id="1753"/>
    <lineage>
        <taxon>Bacteria</taxon>
        <taxon>Bacillati</taxon>
        <taxon>Actinomycetota</taxon>
        <taxon>Actinomycetes</taxon>
        <taxon>Propionibacteriales</taxon>
        <taxon>Propionibacteriaceae</taxon>
        <taxon>Propioniferax</taxon>
    </lineage>
</organism>
<dbReference type="Proteomes" id="UP000316196">
    <property type="component" value="Unassembled WGS sequence"/>
</dbReference>
<reference evidence="12 13" key="1">
    <citation type="submission" date="2019-06" db="EMBL/GenBank/DDBJ databases">
        <title>Sequencing the genomes of 1000 actinobacteria strains.</title>
        <authorList>
            <person name="Klenk H.-P."/>
        </authorList>
    </citation>
    <scope>NUCLEOTIDE SEQUENCE [LARGE SCALE GENOMIC DNA]</scope>
    <source>
        <strain evidence="12 13">DSM 8251</strain>
    </source>
</reference>
<evidence type="ECO:0000256" key="9">
    <source>
        <dbReference type="ARBA" id="ARBA00034078"/>
    </source>
</evidence>
<feature type="domain" description="Rieske" evidence="11">
    <location>
        <begin position="27"/>
        <end position="117"/>
    </location>
</feature>
<keyword evidence="3" id="KW-0001">2Fe-2S</keyword>
<keyword evidence="13" id="KW-1185">Reference proteome</keyword>
<dbReference type="GO" id="GO:0016020">
    <property type="term" value="C:membrane"/>
    <property type="evidence" value="ECO:0007669"/>
    <property type="project" value="InterPro"/>
</dbReference>
<dbReference type="InterPro" id="IPR005805">
    <property type="entry name" value="Rieske_Fe-S_prot_C"/>
</dbReference>
<dbReference type="GO" id="GO:0004497">
    <property type="term" value="F:monooxygenase activity"/>
    <property type="evidence" value="ECO:0007669"/>
    <property type="project" value="UniProtKB-ARBA"/>
</dbReference>
<evidence type="ECO:0000256" key="4">
    <source>
        <dbReference type="ARBA" id="ARBA00022723"/>
    </source>
</evidence>
<name>A0A542ZQM7_9ACTN</name>
<dbReference type="PRINTS" id="PR00162">
    <property type="entry name" value="RIESKE"/>
</dbReference>
<keyword evidence="7" id="KW-1015">Disulfide bond</keyword>
<dbReference type="GO" id="GO:0016705">
    <property type="term" value="F:oxidoreductase activity, acting on paired donors, with incorporation or reduction of molecular oxygen"/>
    <property type="evidence" value="ECO:0007669"/>
    <property type="project" value="UniProtKB-ARBA"/>
</dbReference>
<evidence type="ECO:0000256" key="7">
    <source>
        <dbReference type="ARBA" id="ARBA00023157"/>
    </source>
</evidence>
<evidence type="ECO:0000259" key="11">
    <source>
        <dbReference type="PROSITE" id="PS51296"/>
    </source>
</evidence>
<keyword evidence="4" id="KW-0479">Metal-binding</keyword>
<evidence type="ECO:0000256" key="5">
    <source>
        <dbReference type="ARBA" id="ARBA00023004"/>
    </source>
</evidence>
<dbReference type="Gene3D" id="2.102.10.10">
    <property type="entry name" value="Rieske [2Fe-2S] iron-sulphur domain"/>
    <property type="match status" value="1"/>
</dbReference>
<evidence type="ECO:0000313" key="12">
    <source>
        <dbReference type="EMBL" id="TQL62665.1"/>
    </source>
</evidence>
<comment type="caution">
    <text evidence="12">The sequence shown here is derived from an EMBL/GenBank/DDBJ whole genome shotgun (WGS) entry which is preliminary data.</text>
</comment>
<dbReference type="PANTHER" id="PTHR10134">
    <property type="entry name" value="CYTOCHROME B-C1 COMPLEX SUBUNIT RIESKE, MITOCHONDRIAL"/>
    <property type="match status" value="1"/>
</dbReference>
<dbReference type="GO" id="GO:0051537">
    <property type="term" value="F:2 iron, 2 sulfur cluster binding"/>
    <property type="evidence" value="ECO:0007669"/>
    <property type="project" value="UniProtKB-KW"/>
</dbReference>
<feature type="region of interest" description="Disordered" evidence="10">
    <location>
        <begin position="1"/>
        <end position="24"/>
    </location>
</feature>
<evidence type="ECO:0000256" key="1">
    <source>
        <dbReference type="ARBA" id="ARBA00002494"/>
    </source>
</evidence>
<dbReference type="Pfam" id="PF00355">
    <property type="entry name" value="Rieske"/>
    <property type="match status" value="1"/>
</dbReference>
<keyword evidence="5" id="KW-0408">Iron</keyword>
<dbReference type="InterPro" id="IPR036922">
    <property type="entry name" value="Rieske_2Fe-2S_sf"/>
</dbReference>
<feature type="compositionally biased region" description="Acidic residues" evidence="10">
    <location>
        <begin position="110"/>
        <end position="119"/>
    </location>
</feature>
<dbReference type="SUPFAM" id="SSF50022">
    <property type="entry name" value="ISP domain"/>
    <property type="match status" value="1"/>
</dbReference>
<dbReference type="InterPro" id="IPR017941">
    <property type="entry name" value="Rieske_2Fe-2S"/>
</dbReference>
<dbReference type="InterPro" id="IPR014349">
    <property type="entry name" value="Rieske_Fe-S_prot"/>
</dbReference>
<evidence type="ECO:0000256" key="10">
    <source>
        <dbReference type="SAM" id="MobiDB-lite"/>
    </source>
</evidence>
<feature type="compositionally biased region" description="Polar residues" evidence="10">
    <location>
        <begin position="96"/>
        <end position="107"/>
    </location>
</feature>
<gene>
    <name evidence="12" type="ORF">FB460_0450</name>
</gene>